<reference evidence="2 3" key="1">
    <citation type="submission" date="2019-05" db="EMBL/GenBank/DDBJ databases">
        <authorList>
            <consortium name="Science for Life Laboratories"/>
        </authorList>
    </citation>
    <scope>NUCLEOTIDE SEQUENCE [LARGE SCALE GENOMIC DNA]</scope>
    <source>
        <strain evidence="2">Soil9</strain>
    </source>
</reference>
<feature type="transmembrane region" description="Helical" evidence="1">
    <location>
        <begin position="89"/>
        <end position="109"/>
    </location>
</feature>
<feature type="transmembrane region" description="Helical" evidence="1">
    <location>
        <begin position="129"/>
        <end position="151"/>
    </location>
</feature>
<dbReference type="AlphaFoldDB" id="A0A6P2D9V7"/>
<dbReference type="PROSITE" id="PS51257">
    <property type="entry name" value="PROKAR_LIPOPROTEIN"/>
    <property type="match status" value="1"/>
</dbReference>
<name>A0A6P2D9V7_9BACT</name>
<evidence type="ECO:0000256" key="1">
    <source>
        <dbReference type="SAM" id="Phobius"/>
    </source>
</evidence>
<gene>
    <name evidence="2" type="ORF">SOIL9_04560</name>
</gene>
<feature type="transmembrane region" description="Helical" evidence="1">
    <location>
        <begin position="56"/>
        <end position="77"/>
    </location>
</feature>
<keyword evidence="1" id="KW-0472">Membrane</keyword>
<accession>A0A6P2D9V7</accession>
<evidence type="ECO:0000313" key="2">
    <source>
        <dbReference type="EMBL" id="VTR97959.1"/>
    </source>
</evidence>
<dbReference type="KEGG" id="gms:SOIL9_04560"/>
<evidence type="ECO:0000313" key="3">
    <source>
        <dbReference type="Proteomes" id="UP000464178"/>
    </source>
</evidence>
<feature type="transmembrane region" description="Helical" evidence="1">
    <location>
        <begin position="16"/>
        <end position="36"/>
    </location>
</feature>
<proteinExistence type="predicted"/>
<keyword evidence="1" id="KW-1133">Transmembrane helix</keyword>
<organism evidence="2 3">
    <name type="scientific">Gemmata massiliana</name>
    <dbReference type="NCBI Taxonomy" id="1210884"/>
    <lineage>
        <taxon>Bacteria</taxon>
        <taxon>Pseudomonadati</taxon>
        <taxon>Planctomycetota</taxon>
        <taxon>Planctomycetia</taxon>
        <taxon>Gemmatales</taxon>
        <taxon>Gemmataceae</taxon>
        <taxon>Gemmata</taxon>
    </lineage>
</organism>
<dbReference type="EMBL" id="LR593886">
    <property type="protein sequence ID" value="VTR97959.1"/>
    <property type="molecule type" value="Genomic_DNA"/>
</dbReference>
<keyword evidence="3" id="KW-1185">Reference proteome</keyword>
<protein>
    <submittedName>
        <fullName evidence="2">Uncharacterized protein</fullName>
    </submittedName>
</protein>
<sequence length="182" mass="19827">MKAEFRMRRQLHINPHLAIVVLACAALTGATTYFLLVIPRHLTPSDPDWLASGASWATAFVAQLGVFFCIMASVAAHALSGRWSWSVRIFIAVSAYAMVSLSMLALNAYEDAERASGHARSAVQVWEGALTLAAVAVFYLALAATTLVWIATRGQRFRFSEATKRTHIVEPAPASSTDRNFS</sequence>
<keyword evidence="1" id="KW-0812">Transmembrane</keyword>
<dbReference type="Proteomes" id="UP000464178">
    <property type="component" value="Chromosome"/>
</dbReference>